<evidence type="ECO:0000256" key="2">
    <source>
        <dbReference type="SAM" id="SignalP"/>
    </source>
</evidence>
<keyword evidence="2" id="KW-0732">Signal</keyword>
<gene>
    <name evidence="3" type="ORF">CRECT_0641</name>
</gene>
<evidence type="ECO:0008006" key="5">
    <source>
        <dbReference type="Google" id="ProtNLM"/>
    </source>
</evidence>
<feature type="region of interest" description="Disordered" evidence="1">
    <location>
        <begin position="122"/>
        <end position="152"/>
    </location>
</feature>
<dbReference type="PROSITE" id="PS51257">
    <property type="entry name" value="PROKAR_LIPOPROTEIN"/>
    <property type="match status" value="1"/>
</dbReference>
<evidence type="ECO:0000313" key="3">
    <source>
        <dbReference type="EMBL" id="QCD46329.1"/>
    </source>
</evidence>
<dbReference type="Proteomes" id="UP000502377">
    <property type="component" value="Chromosome"/>
</dbReference>
<reference evidence="3 4" key="1">
    <citation type="submission" date="2016-07" db="EMBL/GenBank/DDBJ databases">
        <title>Comparative genomics of the Campylobacter concisus group.</title>
        <authorList>
            <person name="Miller W.G."/>
            <person name="Yee E."/>
            <person name="Chapman M.H."/>
            <person name="Huynh S."/>
            <person name="Bono J.L."/>
            <person name="On S.L.W."/>
            <person name="StLeger J."/>
            <person name="Foster G."/>
            <person name="Parker C.T."/>
        </authorList>
    </citation>
    <scope>NUCLEOTIDE SEQUENCE [LARGE SCALE GENOMIC DNA]</scope>
    <source>
        <strain evidence="3 4">ATCC 33238</strain>
    </source>
</reference>
<dbReference type="RefSeq" id="WP_002944517.1">
    <property type="nucleotide sequence ID" value="NZ_CP012543.1"/>
</dbReference>
<sequence length="152" mass="16553">MSRLKFLNLAAVLLVFSGCAFFNQKPVPKIVKQPAQKPAPIKGSLRGVISSVTYDGGKYCYEIRSIDTSNGKLPSGEYCADKFYFSGGDTVYASVSGGVITEMLLVKSGANHTHEAKTSKFKNQGLAKSPQQQENNKKILIDVPKNENISFD</sequence>
<proteinExistence type="predicted"/>
<evidence type="ECO:0000313" key="4">
    <source>
        <dbReference type="Proteomes" id="UP000502377"/>
    </source>
</evidence>
<feature type="signal peptide" evidence="2">
    <location>
        <begin position="1"/>
        <end position="22"/>
    </location>
</feature>
<dbReference type="AlphaFoldDB" id="A0A6G5QL26"/>
<evidence type="ECO:0000256" key="1">
    <source>
        <dbReference type="SAM" id="MobiDB-lite"/>
    </source>
</evidence>
<organism evidence="3 4">
    <name type="scientific">Campylobacter rectus</name>
    <name type="common">Wolinella recta</name>
    <dbReference type="NCBI Taxonomy" id="203"/>
    <lineage>
        <taxon>Bacteria</taxon>
        <taxon>Pseudomonadati</taxon>
        <taxon>Campylobacterota</taxon>
        <taxon>Epsilonproteobacteria</taxon>
        <taxon>Campylobacterales</taxon>
        <taxon>Campylobacteraceae</taxon>
        <taxon>Campylobacter</taxon>
    </lineage>
</organism>
<dbReference type="KEGG" id="crx:CRECT_0641"/>
<dbReference type="EMBL" id="CP012543">
    <property type="protein sequence ID" value="QCD46329.1"/>
    <property type="molecule type" value="Genomic_DNA"/>
</dbReference>
<feature type="chain" id="PRO_5026329946" description="Lipoprotein" evidence="2">
    <location>
        <begin position="23"/>
        <end position="152"/>
    </location>
</feature>
<accession>A0A6G5QL26</accession>
<name>A0A6G5QL26_CAMRE</name>
<protein>
    <recommendedName>
        <fullName evidence="5">Lipoprotein</fullName>
    </recommendedName>
</protein>